<reference evidence="6 7" key="1">
    <citation type="submission" date="2022-03" db="EMBL/GenBank/DDBJ databases">
        <title>Pseudonocardia alaer sp. nov., a novel actinomycete isolated from reed forest soil.</title>
        <authorList>
            <person name="Wang L."/>
        </authorList>
    </citation>
    <scope>NUCLEOTIDE SEQUENCE [LARGE SCALE GENOMIC DNA]</scope>
    <source>
        <strain evidence="6 7">Y-16303</strain>
    </source>
</reference>
<keyword evidence="4 5" id="KW-0472">Membrane</keyword>
<keyword evidence="7" id="KW-1185">Reference proteome</keyword>
<organism evidence="6 7">
    <name type="scientific">Pseudonocardia alaniniphila</name>
    <dbReference type="NCBI Taxonomy" id="75291"/>
    <lineage>
        <taxon>Bacteria</taxon>
        <taxon>Bacillati</taxon>
        <taxon>Actinomycetota</taxon>
        <taxon>Actinomycetes</taxon>
        <taxon>Pseudonocardiales</taxon>
        <taxon>Pseudonocardiaceae</taxon>
        <taxon>Pseudonocardia</taxon>
    </lineage>
</organism>
<gene>
    <name evidence="6" type="ORF">MMF94_18555</name>
</gene>
<comment type="subcellular location">
    <subcellularLocation>
        <location evidence="1">Membrane</location>
        <topology evidence="1">Multi-pass membrane protein</topology>
    </subcellularLocation>
</comment>
<evidence type="ECO:0000256" key="4">
    <source>
        <dbReference type="ARBA" id="ARBA00023136"/>
    </source>
</evidence>
<dbReference type="RefSeq" id="WP_241038172.1">
    <property type="nucleotide sequence ID" value="NZ_BAAAJF010000019.1"/>
</dbReference>
<evidence type="ECO:0000256" key="2">
    <source>
        <dbReference type="ARBA" id="ARBA00022692"/>
    </source>
</evidence>
<accession>A0ABS9TGM3</accession>
<dbReference type="InterPro" id="IPR037294">
    <property type="entry name" value="ABC_BtuC-like"/>
</dbReference>
<dbReference type="SUPFAM" id="SSF81345">
    <property type="entry name" value="ABC transporter involved in vitamin B12 uptake, BtuC"/>
    <property type="match status" value="1"/>
</dbReference>
<dbReference type="Gene3D" id="1.10.3470.10">
    <property type="entry name" value="ABC transporter involved in vitamin B12 uptake, BtuC"/>
    <property type="match status" value="1"/>
</dbReference>
<protein>
    <recommendedName>
        <fullName evidence="8">FecCD transport family protein</fullName>
    </recommendedName>
</protein>
<keyword evidence="3 5" id="KW-1133">Transmembrane helix</keyword>
<evidence type="ECO:0008006" key="8">
    <source>
        <dbReference type="Google" id="ProtNLM"/>
    </source>
</evidence>
<keyword evidence="2 5" id="KW-0812">Transmembrane</keyword>
<dbReference type="Proteomes" id="UP001299970">
    <property type="component" value="Unassembled WGS sequence"/>
</dbReference>
<name>A0ABS9TGM3_9PSEU</name>
<feature type="transmembrane region" description="Helical" evidence="5">
    <location>
        <begin position="33"/>
        <end position="49"/>
    </location>
</feature>
<evidence type="ECO:0000256" key="3">
    <source>
        <dbReference type="ARBA" id="ARBA00022989"/>
    </source>
</evidence>
<evidence type="ECO:0000313" key="6">
    <source>
        <dbReference type="EMBL" id="MCH6167692.1"/>
    </source>
</evidence>
<evidence type="ECO:0000256" key="5">
    <source>
        <dbReference type="SAM" id="Phobius"/>
    </source>
</evidence>
<sequence>MSVLISACTLLVAHLLAQMVALALPGRPSALPVGAVTALFGAPYFPFLIRGGRQSREA</sequence>
<proteinExistence type="predicted"/>
<comment type="caution">
    <text evidence="6">The sequence shown here is derived from an EMBL/GenBank/DDBJ whole genome shotgun (WGS) entry which is preliminary data.</text>
</comment>
<evidence type="ECO:0000256" key="1">
    <source>
        <dbReference type="ARBA" id="ARBA00004141"/>
    </source>
</evidence>
<evidence type="ECO:0000313" key="7">
    <source>
        <dbReference type="Proteomes" id="UP001299970"/>
    </source>
</evidence>
<dbReference type="EMBL" id="JAKXMK010000015">
    <property type="protein sequence ID" value="MCH6167692.1"/>
    <property type="molecule type" value="Genomic_DNA"/>
</dbReference>